<dbReference type="InterPro" id="IPR003607">
    <property type="entry name" value="HD/PDEase_dom"/>
</dbReference>
<gene>
    <name evidence="2" type="ORF">V6984_02285</name>
</gene>
<dbReference type="CDD" id="cd00077">
    <property type="entry name" value="HDc"/>
    <property type="match status" value="1"/>
</dbReference>
<proteinExistence type="predicted"/>
<evidence type="ECO:0000313" key="3">
    <source>
        <dbReference type="Proteomes" id="UP001451571"/>
    </source>
</evidence>
<dbReference type="NCBIfam" id="TIGR00277">
    <property type="entry name" value="HDIG"/>
    <property type="match status" value="1"/>
</dbReference>
<dbReference type="SUPFAM" id="SSF109604">
    <property type="entry name" value="HD-domain/PDEase-like"/>
    <property type="match status" value="1"/>
</dbReference>
<evidence type="ECO:0000313" key="2">
    <source>
        <dbReference type="EMBL" id="XAH74612.1"/>
    </source>
</evidence>
<reference evidence="2 3" key="1">
    <citation type="submission" date="2024-02" db="EMBL/GenBank/DDBJ databases">
        <title>Bacterial strain from lacustrine sediment.</title>
        <authorList>
            <person name="Petit C."/>
            <person name="Fadhlaoui K."/>
        </authorList>
    </citation>
    <scope>NUCLEOTIDE SEQUENCE [LARGE SCALE GENOMIC DNA]</scope>
    <source>
        <strain evidence="2 3">IPX-CK</strain>
    </source>
</reference>
<dbReference type="SMART" id="SM00471">
    <property type="entry name" value="HDc"/>
    <property type="match status" value="1"/>
</dbReference>
<evidence type="ECO:0000259" key="1">
    <source>
        <dbReference type="SMART" id="SM00471"/>
    </source>
</evidence>
<organism evidence="2 3">
    <name type="scientific">Kineothrix sedimenti</name>
    <dbReference type="NCBI Taxonomy" id="3123317"/>
    <lineage>
        <taxon>Bacteria</taxon>
        <taxon>Bacillati</taxon>
        <taxon>Bacillota</taxon>
        <taxon>Clostridia</taxon>
        <taxon>Lachnospirales</taxon>
        <taxon>Lachnospiraceae</taxon>
        <taxon>Kineothrix</taxon>
    </lineage>
</organism>
<dbReference type="RefSeq" id="WP_342758201.1">
    <property type="nucleotide sequence ID" value="NZ_CP146256.1"/>
</dbReference>
<dbReference type="EMBL" id="CP146256">
    <property type="protein sequence ID" value="XAH74612.1"/>
    <property type="molecule type" value="Genomic_DNA"/>
</dbReference>
<dbReference type="InterPro" id="IPR006675">
    <property type="entry name" value="HDIG_dom"/>
</dbReference>
<feature type="domain" description="HD/PDEase" evidence="1">
    <location>
        <begin position="25"/>
        <end position="158"/>
    </location>
</feature>
<protein>
    <submittedName>
        <fullName evidence="2">HD domain-containing protein</fullName>
    </submittedName>
</protein>
<keyword evidence="3" id="KW-1185">Reference proteome</keyword>
<dbReference type="Gene3D" id="1.10.3210.10">
    <property type="entry name" value="Hypothetical protein af1432"/>
    <property type="match status" value="1"/>
</dbReference>
<dbReference type="InterPro" id="IPR006674">
    <property type="entry name" value="HD_domain"/>
</dbReference>
<name>A0ABZ3EWH4_9FIRM</name>
<dbReference type="Pfam" id="PF01966">
    <property type="entry name" value="HD"/>
    <property type="match status" value="1"/>
</dbReference>
<dbReference type="Proteomes" id="UP001451571">
    <property type="component" value="Chromosome"/>
</dbReference>
<sequence>MEIDRKRAEAAFQSYVEAYDVRDEKVRLKIEHTYRVSVLCDEIAKSLGLSGEDADLAWLIGLLHDIGRFEQLKNYGTFIDDLSINHAEYGAEILFSQGKIRDYIENTSEDETIFTAVNCHNAYRIPDKLEARTEMFCHIIRDADKIDILKVNVDFPLEEIYNVSSEELRSSQVTEEVLECFEGEKAVYRKLKKTAVDNVVGHISLVYELVYPVSLELVEKQGYLEKLMNFDSDNPVTERQFERIRAKMREYIEGKNEKRADTVLK</sequence>
<accession>A0ABZ3EWH4</accession>